<dbReference type="HAMAP" id="MF_00735">
    <property type="entry name" value="Methyltr_PrmA"/>
    <property type="match status" value="1"/>
</dbReference>
<dbReference type="AlphaFoldDB" id="A0AAE9NSB1"/>
<keyword evidence="7" id="KW-0689">Ribosomal protein</keyword>
<keyword evidence="3 6" id="KW-0489">Methyltransferase</keyword>
<evidence type="ECO:0000256" key="2">
    <source>
        <dbReference type="ARBA" id="ARBA00022490"/>
    </source>
</evidence>
<dbReference type="KEGG" id="ppoo:LW347_01535"/>
<evidence type="ECO:0000313" key="8">
    <source>
        <dbReference type="Proteomes" id="UP001059272"/>
    </source>
</evidence>
<reference evidence="7" key="1">
    <citation type="submission" date="2021-12" db="EMBL/GenBank/DDBJ databases">
        <title>Genome sequence of novel Pectobacterium sp. causing blackleg.</title>
        <authorList>
            <person name="Wang J."/>
        </authorList>
    </citation>
    <scope>NUCLEOTIDE SEQUENCE</scope>
    <source>
        <strain evidence="7">BY21311</strain>
    </source>
</reference>
<dbReference type="PANTHER" id="PTHR43648">
    <property type="entry name" value="ELECTRON TRANSFER FLAVOPROTEIN BETA SUBUNIT LYSINE METHYLTRANSFERASE"/>
    <property type="match status" value="1"/>
</dbReference>
<dbReference type="PANTHER" id="PTHR43648:SF1">
    <property type="entry name" value="ELECTRON TRANSFER FLAVOPROTEIN BETA SUBUNIT LYSINE METHYLTRANSFERASE"/>
    <property type="match status" value="1"/>
</dbReference>
<feature type="binding site" evidence="6">
    <location>
        <position position="145"/>
    </location>
    <ligand>
        <name>S-adenosyl-L-methionine</name>
        <dbReference type="ChEBI" id="CHEBI:59789"/>
    </ligand>
</feature>
<dbReference type="GO" id="GO:0016279">
    <property type="term" value="F:protein-lysine N-methyltransferase activity"/>
    <property type="evidence" value="ECO:0007669"/>
    <property type="project" value="TreeGrafter"/>
</dbReference>
<evidence type="ECO:0000256" key="6">
    <source>
        <dbReference type="HAMAP-Rule" id="MF_00735"/>
    </source>
</evidence>
<keyword evidence="7" id="KW-0687">Ribonucleoprotein</keyword>
<dbReference type="NCBIfam" id="TIGR00406">
    <property type="entry name" value="prmA"/>
    <property type="match status" value="1"/>
</dbReference>
<comment type="catalytic activity">
    <reaction evidence="6">
        <text>L-lysyl-[protein] + 3 S-adenosyl-L-methionine = N(6),N(6),N(6)-trimethyl-L-lysyl-[protein] + 3 S-adenosyl-L-homocysteine + 3 H(+)</text>
        <dbReference type="Rhea" id="RHEA:54192"/>
        <dbReference type="Rhea" id="RHEA-COMP:9752"/>
        <dbReference type="Rhea" id="RHEA-COMP:13826"/>
        <dbReference type="ChEBI" id="CHEBI:15378"/>
        <dbReference type="ChEBI" id="CHEBI:29969"/>
        <dbReference type="ChEBI" id="CHEBI:57856"/>
        <dbReference type="ChEBI" id="CHEBI:59789"/>
        <dbReference type="ChEBI" id="CHEBI:61961"/>
    </reaction>
</comment>
<proteinExistence type="inferred from homology"/>
<organism evidence="7 8">
    <name type="scientific">Pectobacterium polonicum</name>
    <dbReference type="NCBI Taxonomy" id="2485124"/>
    <lineage>
        <taxon>Bacteria</taxon>
        <taxon>Pseudomonadati</taxon>
        <taxon>Pseudomonadota</taxon>
        <taxon>Gammaproteobacteria</taxon>
        <taxon>Enterobacterales</taxon>
        <taxon>Pectobacteriaceae</taxon>
        <taxon>Pectobacterium</taxon>
    </lineage>
</organism>
<dbReference type="InterPro" id="IPR004498">
    <property type="entry name" value="Ribosomal_PrmA_MeTrfase"/>
</dbReference>
<evidence type="ECO:0000256" key="5">
    <source>
        <dbReference type="ARBA" id="ARBA00022691"/>
    </source>
</evidence>
<evidence type="ECO:0000256" key="4">
    <source>
        <dbReference type="ARBA" id="ARBA00022679"/>
    </source>
</evidence>
<dbReference type="RefSeq" id="WP_258883790.1">
    <property type="nucleotide sequence ID" value="NZ_CP090065.1"/>
</dbReference>
<dbReference type="EC" id="2.1.1.-" evidence="6"/>
<feature type="binding site" evidence="6">
    <location>
        <position position="188"/>
    </location>
    <ligand>
        <name>S-adenosyl-L-methionine</name>
        <dbReference type="ChEBI" id="CHEBI:59789"/>
    </ligand>
</feature>
<keyword evidence="5 6" id="KW-0949">S-adenosyl-L-methionine</keyword>
<keyword evidence="4 6" id="KW-0808">Transferase</keyword>
<dbReference type="Proteomes" id="UP001059272">
    <property type="component" value="Chromosome"/>
</dbReference>
<feature type="binding site" evidence="6">
    <location>
        <position position="230"/>
    </location>
    <ligand>
        <name>S-adenosyl-L-methionine</name>
        <dbReference type="ChEBI" id="CHEBI:59789"/>
    </ligand>
</feature>
<gene>
    <name evidence="6 7" type="primary">prmA</name>
    <name evidence="7" type="ORF">LW347_01535</name>
</gene>
<dbReference type="EMBL" id="CP090065">
    <property type="protein sequence ID" value="UVO08703.1"/>
    <property type="molecule type" value="Genomic_DNA"/>
</dbReference>
<comment type="similarity">
    <text evidence="1 6">Belongs to the methyltransferase superfamily. PrmA family.</text>
</comment>
<evidence type="ECO:0000256" key="1">
    <source>
        <dbReference type="ARBA" id="ARBA00009741"/>
    </source>
</evidence>
<keyword evidence="2 6" id="KW-0963">Cytoplasm</keyword>
<accession>A0AAE9NSB1</accession>
<protein>
    <recommendedName>
        <fullName evidence="6">Ribosomal protein L11 methyltransferase</fullName>
        <shortName evidence="6">L11 Mtase</shortName>
        <ecNumber evidence="6">2.1.1.-</ecNumber>
    </recommendedName>
</protein>
<evidence type="ECO:0000313" key="7">
    <source>
        <dbReference type="EMBL" id="UVO08703.1"/>
    </source>
</evidence>
<dbReference type="SUPFAM" id="SSF53335">
    <property type="entry name" value="S-adenosyl-L-methionine-dependent methyltransferases"/>
    <property type="match status" value="1"/>
</dbReference>
<dbReference type="InterPro" id="IPR029063">
    <property type="entry name" value="SAM-dependent_MTases_sf"/>
</dbReference>
<dbReference type="GO" id="GO:0005840">
    <property type="term" value="C:ribosome"/>
    <property type="evidence" value="ECO:0007669"/>
    <property type="project" value="UniProtKB-KW"/>
</dbReference>
<name>A0AAE9NSB1_9GAMM</name>
<sequence length="295" mass="32092">MPWIQLKINTSGKVAEQLGDVMMESGAVSVTFQDTHDTPVFEPLPGETRLWGDTDAIALYDAETDMNAVIAILEQEPLLGAGFKHKIEQLEDKDWEREWMDNFHPMQFGKRLWICPSWREIPDPTAVNVMLDPGLAFGTGTHPTTALCLQWLDGLDLEGKTIIDFGCGSGILAIAALKLGAARAIGIDIDPQAIQASRDNAQRNGVSERLELYLPKDQPANLSADVVVANILAGPLRELAPLISDLPKAGGHLGLSGVLATQAEGVAEAYADKFTLDPVAEREEWCRITGQRRAS</sequence>
<feature type="binding site" evidence="6">
    <location>
        <position position="166"/>
    </location>
    <ligand>
        <name>S-adenosyl-L-methionine</name>
        <dbReference type="ChEBI" id="CHEBI:59789"/>
    </ligand>
</feature>
<comment type="function">
    <text evidence="6">Methylates ribosomal protein L11.</text>
</comment>
<dbReference type="InterPro" id="IPR050078">
    <property type="entry name" value="Ribosomal_L11_MeTrfase_PrmA"/>
</dbReference>
<dbReference type="CDD" id="cd02440">
    <property type="entry name" value="AdoMet_MTases"/>
    <property type="match status" value="1"/>
</dbReference>
<evidence type="ECO:0000256" key="3">
    <source>
        <dbReference type="ARBA" id="ARBA00022603"/>
    </source>
</evidence>
<comment type="subcellular location">
    <subcellularLocation>
        <location evidence="6">Cytoplasm</location>
    </subcellularLocation>
</comment>
<dbReference type="GO" id="GO:0005829">
    <property type="term" value="C:cytosol"/>
    <property type="evidence" value="ECO:0007669"/>
    <property type="project" value="TreeGrafter"/>
</dbReference>
<dbReference type="GO" id="GO:0032259">
    <property type="term" value="P:methylation"/>
    <property type="evidence" value="ECO:0007669"/>
    <property type="project" value="UniProtKB-KW"/>
</dbReference>
<dbReference type="Pfam" id="PF06325">
    <property type="entry name" value="PrmA"/>
    <property type="match status" value="1"/>
</dbReference>
<dbReference type="PIRSF" id="PIRSF000401">
    <property type="entry name" value="RPL11_MTase"/>
    <property type="match status" value="1"/>
</dbReference>
<dbReference type="Gene3D" id="3.40.50.150">
    <property type="entry name" value="Vaccinia Virus protein VP39"/>
    <property type="match status" value="1"/>
</dbReference>